<protein>
    <submittedName>
        <fullName evidence="2">Uncharacterized protein</fullName>
    </submittedName>
</protein>
<keyword evidence="3" id="KW-1185">Reference proteome</keyword>
<feature type="transmembrane region" description="Helical" evidence="1">
    <location>
        <begin position="21"/>
        <end position="48"/>
    </location>
</feature>
<dbReference type="AlphaFoldDB" id="A0A5D2CZR4"/>
<accession>A0A5D2CZR4</accession>
<gene>
    <name evidence="2" type="ORF">ES288_D04G171300v1</name>
</gene>
<keyword evidence="1" id="KW-0812">Transmembrane</keyword>
<name>A0A5D2CZR4_GOSDA</name>
<evidence type="ECO:0000256" key="1">
    <source>
        <dbReference type="SAM" id="Phobius"/>
    </source>
</evidence>
<keyword evidence="1" id="KW-1133">Transmembrane helix</keyword>
<keyword evidence="1" id="KW-0472">Membrane</keyword>
<dbReference type="EMBL" id="CM017704">
    <property type="protein sequence ID" value="TYG74298.1"/>
    <property type="molecule type" value="Genomic_DNA"/>
</dbReference>
<reference evidence="2 3" key="1">
    <citation type="submission" date="2019-06" db="EMBL/GenBank/DDBJ databases">
        <title>WGS assembly of Gossypium darwinii.</title>
        <authorList>
            <person name="Chen Z.J."/>
            <person name="Sreedasyam A."/>
            <person name="Ando A."/>
            <person name="Song Q."/>
            <person name="De L."/>
            <person name="Hulse-Kemp A."/>
            <person name="Ding M."/>
            <person name="Ye W."/>
            <person name="Kirkbride R."/>
            <person name="Jenkins J."/>
            <person name="Plott C."/>
            <person name="Lovell J."/>
            <person name="Lin Y.-M."/>
            <person name="Vaughn R."/>
            <person name="Liu B."/>
            <person name="Li W."/>
            <person name="Simpson S."/>
            <person name="Scheffler B."/>
            <person name="Saski C."/>
            <person name="Grover C."/>
            <person name="Hu G."/>
            <person name="Conover J."/>
            <person name="Carlson J."/>
            <person name="Shu S."/>
            <person name="Boston L."/>
            <person name="Williams M."/>
            <person name="Peterson D."/>
            <person name="Mcgee K."/>
            <person name="Jones D."/>
            <person name="Wendel J."/>
            <person name="Stelly D."/>
            <person name="Grimwood J."/>
            <person name="Schmutz J."/>
        </authorList>
    </citation>
    <scope>NUCLEOTIDE SEQUENCE [LARGE SCALE GENOMIC DNA]</scope>
    <source>
        <strain evidence="2">1808015.09</strain>
    </source>
</reference>
<organism evidence="2 3">
    <name type="scientific">Gossypium darwinii</name>
    <name type="common">Darwin's cotton</name>
    <name type="synonym">Gossypium barbadense var. darwinii</name>
    <dbReference type="NCBI Taxonomy" id="34276"/>
    <lineage>
        <taxon>Eukaryota</taxon>
        <taxon>Viridiplantae</taxon>
        <taxon>Streptophyta</taxon>
        <taxon>Embryophyta</taxon>
        <taxon>Tracheophyta</taxon>
        <taxon>Spermatophyta</taxon>
        <taxon>Magnoliopsida</taxon>
        <taxon>eudicotyledons</taxon>
        <taxon>Gunneridae</taxon>
        <taxon>Pentapetalae</taxon>
        <taxon>rosids</taxon>
        <taxon>malvids</taxon>
        <taxon>Malvales</taxon>
        <taxon>Malvaceae</taxon>
        <taxon>Malvoideae</taxon>
        <taxon>Gossypium</taxon>
    </lineage>
</organism>
<sequence>MMPIYNIRVLRDLNTIQSYPLGFTVFAMRVVIFTILVSPFFLSILILFSSHFAGNFNLQIRPYCYPKTFPISAHINLFFCLLPPPLLHSWCLKNHVFGCPQLAFKNLFWCLAKSSPSWPIMVVCRPKPPLGATEFYYFYHLFPKSF</sequence>
<proteinExistence type="predicted"/>
<evidence type="ECO:0000313" key="2">
    <source>
        <dbReference type="EMBL" id="TYG74298.1"/>
    </source>
</evidence>
<dbReference type="Proteomes" id="UP000323506">
    <property type="component" value="Chromosome D04"/>
</dbReference>
<evidence type="ECO:0000313" key="3">
    <source>
        <dbReference type="Proteomes" id="UP000323506"/>
    </source>
</evidence>